<organism evidence="1 2">
    <name type="scientific">Gymnopus androsaceus JB14</name>
    <dbReference type="NCBI Taxonomy" id="1447944"/>
    <lineage>
        <taxon>Eukaryota</taxon>
        <taxon>Fungi</taxon>
        <taxon>Dikarya</taxon>
        <taxon>Basidiomycota</taxon>
        <taxon>Agaricomycotina</taxon>
        <taxon>Agaricomycetes</taxon>
        <taxon>Agaricomycetidae</taxon>
        <taxon>Agaricales</taxon>
        <taxon>Marasmiineae</taxon>
        <taxon>Omphalotaceae</taxon>
        <taxon>Gymnopus</taxon>
    </lineage>
</organism>
<dbReference type="EMBL" id="ML769517">
    <property type="protein sequence ID" value="KAE9396227.1"/>
    <property type="molecule type" value="Genomic_DNA"/>
</dbReference>
<gene>
    <name evidence="1" type="ORF">BT96DRAFT_977606</name>
</gene>
<name>A0A6A4HG80_9AGAR</name>
<keyword evidence="2" id="KW-1185">Reference proteome</keyword>
<evidence type="ECO:0000313" key="1">
    <source>
        <dbReference type="EMBL" id="KAE9396227.1"/>
    </source>
</evidence>
<proteinExistence type="predicted"/>
<dbReference type="Proteomes" id="UP000799118">
    <property type="component" value="Unassembled WGS sequence"/>
</dbReference>
<sequence>MGNNATQKIWSNQKKQTVFKPHGLNKKIIEYIKRKERGEVSDDEAKEDGNSELPAPKLDHAKAAEAAEYLSLFCDLVENGLLSSTVQMLVEYIRAPGVVEKSPYPLSSLSTTTNSTRVPVNSRVPTPMPDASPTLQVQADTSIAAGNKLESTSGPKSPKHQGIRSTIVDTLDTVLKVLNEASAPLPPLQAAIGGVCECISLYKV</sequence>
<reference evidence="1" key="1">
    <citation type="journal article" date="2019" name="Environ. Microbiol.">
        <title>Fungal ecological strategies reflected in gene transcription - a case study of two litter decomposers.</title>
        <authorList>
            <person name="Barbi F."/>
            <person name="Kohler A."/>
            <person name="Barry K."/>
            <person name="Baskaran P."/>
            <person name="Daum C."/>
            <person name="Fauchery L."/>
            <person name="Ihrmark K."/>
            <person name="Kuo A."/>
            <person name="LaButti K."/>
            <person name="Lipzen A."/>
            <person name="Morin E."/>
            <person name="Grigoriev I.V."/>
            <person name="Henrissat B."/>
            <person name="Lindahl B."/>
            <person name="Martin F."/>
        </authorList>
    </citation>
    <scope>NUCLEOTIDE SEQUENCE</scope>
    <source>
        <strain evidence="1">JB14</strain>
    </source>
</reference>
<evidence type="ECO:0000313" key="2">
    <source>
        <dbReference type="Proteomes" id="UP000799118"/>
    </source>
</evidence>
<accession>A0A6A4HG80</accession>
<dbReference type="AlphaFoldDB" id="A0A6A4HG80"/>
<protein>
    <submittedName>
        <fullName evidence="1">Uncharacterized protein</fullName>
    </submittedName>
</protein>
<dbReference type="OrthoDB" id="10618938at2759"/>